<accession>A0A0C1ZCY2</accession>
<dbReference type="PIRSF" id="PIRSF000521">
    <property type="entry name" value="Transaminase_4ab_Lys_Orn"/>
    <property type="match status" value="1"/>
</dbReference>
<dbReference type="InterPro" id="IPR050103">
    <property type="entry name" value="Class-III_PLP-dep_AT"/>
</dbReference>
<dbReference type="RefSeq" id="WP_052551448.1">
    <property type="nucleotide sequence ID" value="NZ_JMCC02000051.1"/>
</dbReference>
<organism evidence="6 7">
    <name type="scientific">Enhygromyxa salina</name>
    <dbReference type="NCBI Taxonomy" id="215803"/>
    <lineage>
        <taxon>Bacteria</taxon>
        <taxon>Pseudomonadati</taxon>
        <taxon>Myxococcota</taxon>
        <taxon>Polyangia</taxon>
        <taxon>Nannocystales</taxon>
        <taxon>Nannocystaceae</taxon>
        <taxon>Enhygromyxa</taxon>
    </lineage>
</organism>
<keyword evidence="2 6" id="KW-0032">Aminotransferase</keyword>
<comment type="similarity">
    <text evidence="5">Belongs to the class-III pyridoxal-phosphate-dependent aminotransferase family.</text>
</comment>
<keyword evidence="3 6" id="KW-0808">Transferase</keyword>
<dbReference type="InterPro" id="IPR015421">
    <property type="entry name" value="PyrdxlP-dep_Trfase_major"/>
</dbReference>
<dbReference type="PANTHER" id="PTHR11986">
    <property type="entry name" value="AMINOTRANSFERASE CLASS III"/>
    <property type="match status" value="1"/>
</dbReference>
<reference evidence="6 7" key="1">
    <citation type="submission" date="2014-12" db="EMBL/GenBank/DDBJ databases">
        <title>Genome assembly of Enhygromyxa salina DSM 15201.</title>
        <authorList>
            <person name="Sharma G."/>
            <person name="Subramanian S."/>
        </authorList>
    </citation>
    <scope>NUCLEOTIDE SEQUENCE [LARGE SCALE GENOMIC DNA]</scope>
    <source>
        <strain evidence="6 7">DSM 15201</strain>
    </source>
</reference>
<dbReference type="Gene3D" id="3.40.640.10">
    <property type="entry name" value="Type I PLP-dependent aspartate aminotransferase-like (Major domain)"/>
    <property type="match status" value="1"/>
</dbReference>
<keyword evidence="4 5" id="KW-0663">Pyridoxal phosphate</keyword>
<comment type="caution">
    <text evidence="6">The sequence shown here is derived from an EMBL/GenBank/DDBJ whole genome shotgun (WGS) entry which is preliminary data.</text>
</comment>
<dbReference type="GO" id="GO:0030170">
    <property type="term" value="F:pyridoxal phosphate binding"/>
    <property type="evidence" value="ECO:0007669"/>
    <property type="project" value="InterPro"/>
</dbReference>
<evidence type="ECO:0000256" key="5">
    <source>
        <dbReference type="RuleBase" id="RU003560"/>
    </source>
</evidence>
<proteinExistence type="inferred from homology"/>
<sequence length="423" mass="44737">MTTSGIQEPSSPPPDLRWPTYPGHGIVLDAAVYDEGRVGGALRVRDTNGKIYLDAIAGIGTAVLGHAHPAWVAAIHRQLEKLGAVANTYGHVPQQQLAARLGELFPIDAGRSFFTNSGTEATEAAIKLALRATKRDVIVAFERAFHGRTLGAISLTANPAYREPYVSCHGEDHEGRFASAKVVRVPFDDVAALEQVFAELGPRIAAVFIEPIQGEGGVWPASKGFLLRARELCDRHGALLGLDEIQSGCGRTGRWTAWETIVGDDAKPDIIWLAKALGGSFPIGACLTTPKLAEHMGPGTHGTTFGGNPIACVAGLATLRIIEEEGLLDHAAAQLPTLQKIAASEPNPEVVEIRGTGAMIGVQLGKLDEGRAKQIAPALTEAGVLVTTPGAHTVRMLLPYRAGELELGEIWRGIARACAATPK</sequence>
<dbReference type="InterPro" id="IPR015422">
    <property type="entry name" value="PyrdxlP-dep_Trfase_small"/>
</dbReference>
<evidence type="ECO:0000256" key="3">
    <source>
        <dbReference type="ARBA" id="ARBA00022679"/>
    </source>
</evidence>
<dbReference type="InterPro" id="IPR005814">
    <property type="entry name" value="Aminotrans_3"/>
</dbReference>
<dbReference type="Pfam" id="PF00202">
    <property type="entry name" value="Aminotran_3"/>
    <property type="match status" value="1"/>
</dbReference>
<dbReference type="GO" id="GO:0008483">
    <property type="term" value="F:transaminase activity"/>
    <property type="evidence" value="ECO:0007669"/>
    <property type="project" value="UniProtKB-KW"/>
</dbReference>
<dbReference type="FunFam" id="3.40.640.10:FF:000004">
    <property type="entry name" value="Acetylornithine aminotransferase"/>
    <property type="match status" value="1"/>
</dbReference>
<dbReference type="EMBL" id="JMCC02000051">
    <property type="protein sequence ID" value="KIG15559.1"/>
    <property type="molecule type" value="Genomic_DNA"/>
</dbReference>
<dbReference type="CDD" id="cd00610">
    <property type="entry name" value="OAT_like"/>
    <property type="match status" value="1"/>
</dbReference>
<evidence type="ECO:0000256" key="4">
    <source>
        <dbReference type="ARBA" id="ARBA00022898"/>
    </source>
</evidence>
<dbReference type="SUPFAM" id="SSF53383">
    <property type="entry name" value="PLP-dependent transferases"/>
    <property type="match status" value="1"/>
</dbReference>
<evidence type="ECO:0000256" key="1">
    <source>
        <dbReference type="ARBA" id="ARBA00001933"/>
    </source>
</evidence>
<protein>
    <submittedName>
        <fullName evidence="6">Acetylornithine aminotransferase</fullName>
    </submittedName>
</protein>
<dbReference type="InterPro" id="IPR015424">
    <property type="entry name" value="PyrdxlP-dep_Trfase"/>
</dbReference>
<evidence type="ECO:0000256" key="2">
    <source>
        <dbReference type="ARBA" id="ARBA00022576"/>
    </source>
</evidence>
<evidence type="ECO:0000313" key="7">
    <source>
        <dbReference type="Proteomes" id="UP000031599"/>
    </source>
</evidence>
<dbReference type="Gene3D" id="3.90.1150.10">
    <property type="entry name" value="Aspartate Aminotransferase, domain 1"/>
    <property type="match status" value="1"/>
</dbReference>
<dbReference type="PANTHER" id="PTHR11986:SF79">
    <property type="entry name" value="ACETYLORNITHINE AMINOTRANSFERASE, MITOCHONDRIAL"/>
    <property type="match status" value="1"/>
</dbReference>
<dbReference type="GO" id="GO:0042802">
    <property type="term" value="F:identical protein binding"/>
    <property type="evidence" value="ECO:0007669"/>
    <property type="project" value="TreeGrafter"/>
</dbReference>
<name>A0A0C1ZCY2_9BACT</name>
<dbReference type="AlphaFoldDB" id="A0A0C1ZCY2"/>
<gene>
    <name evidence="6" type="ORF">DB30_05497</name>
</gene>
<evidence type="ECO:0000313" key="6">
    <source>
        <dbReference type="EMBL" id="KIG15559.1"/>
    </source>
</evidence>
<comment type="cofactor">
    <cofactor evidence="1">
        <name>pyridoxal 5'-phosphate</name>
        <dbReference type="ChEBI" id="CHEBI:597326"/>
    </cofactor>
</comment>
<dbReference type="Proteomes" id="UP000031599">
    <property type="component" value="Unassembled WGS sequence"/>
</dbReference>